<evidence type="ECO:0000313" key="3">
    <source>
        <dbReference type="Proteomes" id="UP000233551"/>
    </source>
</evidence>
<evidence type="ECO:0000256" key="1">
    <source>
        <dbReference type="SAM" id="SignalP"/>
    </source>
</evidence>
<organism evidence="2 3">
    <name type="scientific">Punica granatum</name>
    <name type="common">Pomegranate</name>
    <dbReference type="NCBI Taxonomy" id="22663"/>
    <lineage>
        <taxon>Eukaryota</taxon>
        <taxon>Viridiplantae</taxon>
        <taxon>Streptophyta</taxon>
        <taxon>Embryophyta</taxon>
        <taxon>Tracheophyta</taxon>
        <taxon>Spermatophyta</taxon>
        <taxon>Magnoliopsida</taxon>
        <taxon>eudicotyledons</taxon>
        <taxon>Gunneridae</taxon>
        <taxon>Pentapetalae</taxon>
        <taxon>rosids</taxon>
        <taxon>malvids</taxon>
        <taxon>Myrtales</taxon>
        <taxon>Lythraceae</taxon>
        <taxon>Punica</taxon>
    </lineage>
</organism>
<comment type="caution">
    <text evidence="2">The sequence shown here is derived from an EMBL/GenBank/DDBJ whole genome shotgun (WGS) entry which is preliminary data.</text>
</comment>
<accession>A0A2I0HUU9</accession>
<protein>
    <recommendedName>
        <fullName evidence="4">Retrovirus-related Pol polyprotein from transposon TNT 1-94</fullName>
    </recommendedName>
</protein>
<evidence type="ECO:0000313" key="2">
    <source>
        <dbReference type="EMBL" id="PKI35393.1"/>
    </source>
</evidence>
<sequence length="256" mass="28714">MAKTLSIIQLSLLSKVLREVCDLGSTPEVWKKLESRYLQKSLTNMLYLKQRLYKLRMSLETSIGDHVDLFYQIVLDLANVNVMIEDDNQALLIPCFLLESYESFVNTMLYGRINITVEDANASLNSKELQEMGPRLSFEGLEGSSRGDESGVGVGIYVLQGKVGTMTSLERSTPEEKYLDDLGLKRLMGVGHCIRSSKSESRGQVEKPVKKVEFVMKDLETRVCGVRGCSSGKDFRVRNVRELRGGEESSQRGLGK</sequence>
<dbReference type="Proteomes" id="UP000233551">
    <property type="component" value="Unassembled WGS sequence"/>
</dbReference>
<evidence type="ECO:0008006" key="4">
    <source>
        <dbReference type="Google" id="ProtNLM"/>
    </source>
</evidence>
<keyword evidence="1" id="KW-0732">Signal</keyword>
<gene>
    <name evidence="2" type="ORF">CRG98_044225</name>
</gene>
<proteinExistence type="predicted"/>
<dbReference type="AlphaFoldDB" id="A0A2I0HUU9"/>
<feature type="signal peptide" evidence="1">
    <location>
        <begin position="1"/>
        <end position="18"/>
    </location>
</feature>
<dbReference type="EMBL" id="PGOL01005362">
    <property type="protein sequence ID" value="PKI35393.1"/>
    <property type="molecule type" value="Genomic_DNA"/>
</dbReference>
<dbReference type="Pfam" id="PF14223">
    <property type="entry name" value="Retrotran_gag_2"/>
    <property type="match status" value="1"/>
</dbReference>
<feature type="chain" id="PRO_5014176426" description="Retrovirus-related Pol polyprotein from transposon TNT 1-94" evidence="1">
    <location>
        <begin position="19"/>
        <end position="256"/>
    </location>
</feature>
<name>A0A2I0HUU9_PUNGR</name>
<keyword evidence="3" id="KW-1185">Reference proteome</keyword>
<reference evidence="2 3" key="1">
    <citation type="submission" date="2017-11" db="EMBL/GenBank/DDBJ databases">
        <title>De-novo sequencing of pomegranate (Punica granatum L.) genome.</title>
        <authorList>
            <person name="Akparov Z."/>
            <person name="Amiraslanov A."/>
            <person name="Hajiyeva S."/>
            <person name="Abbasov M."/>
            <person name="Kaur K."/>
            <person name="Hamwieh A."/>
            <person name="Solovyev V."/>
            <person name="Salamov A."/>
            <person name="Braich B."/>
            <person name="Kosarev P."/>
            <person name="Mahmoud A."/>
            <person name="Hajiyev E."/>
            <person name="Babayeva S."/>
            <person name="Izzatullayeva V."/>
            <person name="Mammadov A."/>
            <person name="Mammadov A."/>
            <person name="Sharifova S."/>
            <person name="Ojaghi J."/>
            <person name="Eynullazada K."/>
            <person name="Bayramov B."/>
            <person name="Abdulazimova A."/>
            <person name="Shahmuradov I."/>
        </authorList>
    </citation>
    <scope>NUCLEOTIDE SEQUENCE [LARGE SCALE GENOMIC DNA]</scope>
    <source>
        <strain evidence="3">cv. AG2017</strain>
        <tissue evidence="2">Leaf</tissue>
    </source>
</reference>